<proteinExistence type="predicted"/>
<comment type="caution">
    <text evidence="2">The sequence shown here is derived from an EMBL/GenBank/DDBJ whole genome shotgun (WGS) entry which is preliminary data.</text>
</comment>
<dbReference type="InterPro" id="IPR002816">
    <property type="entry name" value="TraB/PrgY/GumN_fam"/>
</dbReference>
<sequence>MTRRLRALGLILGSATLISAMAWAATDSPKVTPAPKRGATPARVEQPAAATVVSAGNTPMPAVAGSTPVPLLWRVSDHDNVIYLLGSLHLLKPSDYPLSADVDRAFEDAETVVFEVALETLADPATAQKFMLAAGYGDDRSLSTVVPAVLREKLDRLLARQGGSVAAIDGFEPWFVNLSLTLGMAGAEGFKAEMGLDQHLARRALEAGKSTGALEGIEDQLAALDSSPMDEQVAGLVEFVDRFDEMPSVLRELHDAWRSGDVGRLEQLTRVEMQEKAPVSYRIMNVARNDAWVPQLQAMLDGQGKDRDALVVVGSLHLLGSDGVVEKLRAKGYAVERVCSDCTSIMADAAGSEVKGAE</sequence>
<evidence type="ECO:0000313" key="3">
    <source>
        <dbReference type="Proteomes" id="UP000316471"/>
    </source>
</evidence>
<dbReference type="AlphaFoldDB" id="A0A562LYF2"/>
<keyword evidence="3" id="KW-1185">Reference proteome</keyword>
<feature type="signal peptide" evidence="1">
    <location>
        <begin position="1"/>
        <end position="24"/>
    </location>
</feature>
<dbReference type="PANTHER" id="PTHR40590">
    <property type="entry name" value="CYTOPLASMIC PROTEIN-RELATED"/>
    <property type="match status" value="1"/>
</dbReference>
<dbReference type="OrthoDB" id="357294at2"/>
<dbReference type="EMBL" id="VLKP01000003">
    <property type="protein sequence ID" value="TWI12548.1"/>
    <property type="molecule type" value="Genomic_DNA"/>
</dbReference>
<evidence type="ECO:0000313" key="2">
    <source>
        <dbReference type="EMBL" id="TWI12548.1"/>
    </source>
</evidence>
<gene>
    <name evidence="2" type="ORF">IP93_00890</name>
</gene>
<reference evidence="2 3" key="1">
    <citation type="journal article" date="2015" name="Stand. Genomic Sci.">
        <title>Genomic Encyclopedia of Bacterial and Archaeal Type Strains, Phase III: the genomes of soil and plant-associated and newly described type strains.</title>
        <authorList>
            <person name="Whitman W.B."/>
            <person name="Woyke T."/>
            <person name="Klenk H.P."/>
            <person name="Zhou Y."/>
            <person name="Lilburn T.G."/>
            <person name="Beck B.J."/>
            <person name="De Vos P."/>
            <person name="Vandamme P."/>
            <person name="Eisen J.A."/>
            <person name="Garrity G."/>
            <person name="Hugenholtz P."/>
            <person name="Kyrpides N.C."/>
        </authorList>
    </citation>
    <scope>NUCLEOTIDE SEQUENCE [LARGE SCALE GENOMIC DNA]</scope>
    <source>
        <strain evidence="2 3">CGMCC 1.10136</strain>
    </source>
</reference>
<dbReference type="CDD" id="cd14789">
    <property type="entry name" value="Tiki"/>
    <property type="match status" value="1"/>
</dbReference>
<dbReference type="RefSeq" id="WP_144812548.1">
    <property type="nucleotide sequence ID" value="NZ_VLKP01000003.1"/>
</dbReference>
<evidence type="ECO:0008006" key="4">
    <source>
        <dbReference type="Google" id="ProtNLM"/>
    </source>
</evidence>
<dbReference type="Proteomes" id="UP000316471">
    <property type="component" value="Unassembled WGS sequence"/>
</dbReference>
<feature type="chain" id="PRO_5022238882" description="TraB family protein" evidence="1">
    <location>
        <begin position="25"/>
        <end position="358"/>
    </location>
</feature>
<protein>
    <recommendedName>
        <fullName evidence="4">TraB family protein</fullName>
    </recommendedName>
</protein>
<dbReference type="PANTHER" id="PTHR40590:SF1">
    <property type="entry name" value="CYTOPLASMIC PROTEIN"/>
    <property type="match status" value="1"/>
</dbReference>
<name>A0A562LYF2_9GAMM</name>
<keyword evidence="1" id="KW-0732">Signal</keyword>
<dbReference type="InterPro" id="IPR047111">
    <property type="entry name" value="YbaP-like"/>
</dbReference>
<organism evidence="2 3">
    <name type="scientific">Aerolutibacter ruishenii</name>
    <dbReference type="NCBI Taxonomy" id="686800"/>
    <lineage>
        <taxon>Bacteria</taxon>
        <taxon>Pseudomonadati</taxon>
        <taxon>Pseudomonadota</taxon>
        <taxon>Gammaproteobacteria</taxon>
        <taxon>Lysobacterales</taxon>
        <taxon>Lysobacteraceae</taxon>
        <taxon>Aerolutibacter</taxon>
    </lineage>
</organism>
<dbReference type="Pfam" id="PF01963">
    <property type="entry name" value="TraB_PrgY_gumN"/>
    <property type="match status" value="1"/>
</dbReference>
<evidence type="ECO:0000256" key="1">
    <source>
        <dbReference type="SAM" id="SignalP"/>
    </source>
</evidence>
<accession>A0A562LYF2</accession>